<organism evidence="1">
    <name type="scientific">Arabidopsis thaliana</name>
    <name type="common">Mouse-ear cress</name>
    <dbReference type="NCBI Taxonomy" id="3702"/>
    <lineage>
        <taxon>Eukaryota</taxon>
        <taxon>Viridiplantae</taxon>
        <taxon>Streptophyta</taxon>
        <taxon>Embryophyta</taxon>
        <taxon>Tracheophyta</taxon>
        <taxon>Spermatophyta</taxon>
        <taxon>Magnoliopsida</taxon>
        <taxon>eudicotyledons</taxon>
        <taxon>Gunneridae</taxon>
        <taxon>Pentapetalae</taxon>
        <taxon>rosids</taxon>
        <taxon>malvids</taxon>
        <taxon>Brassicales</taxon>
        <taxon>Brassicaceae</taxon>
        <taxon>Camelineae</taxon>
        <taxon>Arabidopsis</taxon>
    </lineage>
</organism>
<name>Q6NMG1_ARATH</name>
<protein>
    <submittedName>
        <fullName evidence="1">At5g55896</fullName>
    </submittedName>
</protein>
<accession>Q6NMG1</accession>
<proteinExistence type="evidence at transcript level"/>
<reference evidence="1" key="1">
    <citation type="submission" date="2004-03" db="EMBL/GenBank/DDBJ databases">
        <title>Arabidopsis ORF clones.</title>
        <authorList>
            <person name="Cheuk R."/>
            <person name="Chen H."/>
            <person name="Kim C.J."/>
            <person name="Shinn P."/>
            <person name="Carninci P."/>
            <person name="Hayashizaki Y."/>
            <person name="Ishida J."/>
            <person name="Kamiya A."/>
            <person name="Kawai J."/>
            <person name="Narusaka M."/>
            <person name="Sakurai T."/>
            <person name="Satou M."/>
            <person name="Seki M."/>
            <person name="Shinozaki K."/>
            <person name="Ecker J.R."/>
        </authorList>
    </citation>
    <scope>NUCLEOTIDE SEQUENCE</scope>
</reference>
<sequence length="61" mass="6781">MMRLKLRSSLFRGIRLVGRMATQLSFLEILGALLVRKCLLPSMSSLILGSSLSSGMPPLWF</sequence>
<dbReference type="EMBL" id="BT011699">
    <property type="protein sequence ID" value="AAS49062.1"/>
    <property type="molecule type" value="mRNA"/>
</dbReference>
<evidence type="ECO:0000313" key="1">
    <source>
        <dbReference type="EMBL" id="AAS49062.1"/>
    </source>
</evidence>
<dbReference type="AlphaFoldDB" id="Q6NMG1"/>